<dbReference type="SUPFAM" id="SSF55347">
    <property type="entry name" value="Glyceraldehyde-3-phosphate dehydrogenase-like, C-terminal domain"/>
    <property type="match status" value="1"/>
</dbReference>
<dbReference type="STRING" id="1168035.SAMN05444280_1172"/>
<protein>
    <submittedName>
        <fullName evidence="3">Predicted dehydrogenase</fullName>
    </submittedName>
</protein>
<organism evidence="3 4">
    <name type="scientific">Tangfeifania diversioriginum</name>
    <dbReference type="NCBI Taxonomy" id="1168035"/>
    <lineage>
        <taxon>Bacteria</taxon>
        <taxon>Pseudomonadati</taxon>
        <taxon>Bacteroidota</taxon>
        <taxon>Bacteroidia</taxon>
        <taxon>Marinilabiliales</taxon>
        <taxon>Prolixibacteraceae</taxon>
        <taxon>Tangfeifania</taxon>
    </lineage>
</organism>
<dbReference type="PANTHER" id="PTHR43818:SF5">
    <property type="entry name" value="OXIDOREDUCTASE FAMILY PROTEIN"/>
    <property type="match status" value="1"/>
</dbReference>
<dbReference type="InterPro" id="IPR050463">
    <property type="entry name" value="Gfo/Idh/MocA_oxidrdct_glycsds"/>
</dbReference>
<dbReference type="InterPro" id="IPR006311">
    <property type="entry name" value="TAT_signal"/>
</dbReference>
<dbReference type="Proteomes" id="UP000184050">
    <property type="component" value="Unassembled WGS sequence"/>
</dbReference>
<evidence type="ECO:0000313" key="4">
    <source>
        <dbReference type="Proteomes" id="UP000184050"/>
    </source>
</evidence>
<dbReference type="Pfam" id="PF01408">
    <property type="entry name" value="GFO_IDH_MocA"/>
    <property type="match status" value="1"/>
</dbReference>
<dbReference type="GO" id="GO:0000166">
    <property type="term" value="F:nucleotide binding"/>
    <property type="evidence" value="ECO:0007669"/>
    <property type="project" value="InterPro"/>
</dbReference>
<evidence type="ECO:0000259" key="2">
    <source>
        <dbReference type="Pfam" id="PF19051"/>
    </source>
</evidence>
<dbReference type="InterPro" id="IPR043906">
    <property type="entry name" value="Gfo/Idh/MocA_OxRdtase_bact_C"/>
</dbReference>
<evidence type="ECO:0000313" key="3">
    <source>
        <dbReference type="EMBL" id="SHJ34279.1"/>
    </source>
</evidence>
<feature type="domain" description="Gfo/Idh/MocA-like oxidoreductase N-terminal" evidence="1">
    <location>
        <begin position="39"/>
        <end position="163"/>
    </location>
</feature>
<dbReference type="InterPro" id="IPR000683">
    <property type="entry name" value="Gfo/Idh/MocA-like_OxRdtase_N"/>
</dbReference>
<keyword evidence="4" id="KW-1185">Reference proteome</keyword>
<dbReference type="EMBL" id="FQZE01000017">
    <property type="protein sequence ID" value="SHJ34279.1"/>
    <property type="molecule type" value="Genomic_DNA"/>
</dbReference>
<dbReference type="RefSeq" id="WP_073169563.1">
    <property type="nucleotide sequence ID" value="NZ_FQZE01000017.1"/>
</dbReference>
<gene>
    <name evidence="3" type="ORF">SAMN05444280_1172</name>
</gene>
<dbReference type="Pfam" id="PF19051">
    <property type="entry name" value="GFO_IDH_MocA_C2"/>
    <property type="match status" value="1"/>
</dbReference>
<accession>A0A1M6IIL5</accession>
<dbReference type="PROSITE" id="PS51318">
    <property type="entry name" value="TAT"/>
    <property type="match status" value="1"/>
</dbReference>
<dbReference type="Gene3D" id="3.40.50.720">
    <property type="entry name" value="NAD(P)-binding Rossmann-like Domain"/>
    <property type="match status" value="1"/>
</dbReference>
<dbReference type="AlphaFoldDB" id="A0A1M6IIL5"/>
<dbReference type="PANTHER" id="PTHR43818">
    <property type="entry name" value="BCDNA.GH03377"/>
    <property type="match status" value="1"/>
</dbReference>
<dbReference type="OrthoDB" id="9763611at2"/>
<dbReference type="Gene3D" id="3.30.360.10">
    <property type="entry name" value="Dihydrodipicolinate Reductase, domain 2"/>
    <property type="match status" value="1"/>
</dbReference>
<sequence>MKPITKINRRRFLKTTGIGLAGLPLATNAITKITPADKIRVAHIGTGNMGSSHIRWFSAFPDVETIALCDVDKLRLNDAKKLLQSRNPSANPDLYSDFRYIIDRKDIDVVTCATPDHWHAMVAIMAFESGKDVYGEKPLSYSPREGQVMLEALKHHNRIFQLGTQIHAGENYHRVAEIIQSGALGKINTVRLWKTGGTKGLGFPPNEMPPEHLDWDMWLGPAPYSEYTPVKCHGTFRSFFDYSGGVFADFWCHIADIMYMSVSPENLTSIDARGEVPDDGIADTPKWIDVDFKFKDLDVFWTTKPPQVPNAENMHIGAHFEGEKGTLTCDYENRIIKIGNETFSDLPEVPKTLPRSPGHQRNFLDAVKSRNQPESNLEYARKMTLPMHLALISFRLKRKLSWDSTREEFKNDSAANFLLARKYRSPWKLPDY</sequence>
<dbReference type="InterPro" id="IPR036291">
    <property type="entry name" value="NAD(P)-bd_dom_sf"/>
</dbReference>
<reference evidence="3 4" key="1">
    <citation type="submission" date="2016-11" db="EMBL/GenBank/DDBJ databases">
        <authorList>
            <person name="Jaros S."/>
            <person name="Januszkiewicz K."/>
            <person name="Wedrychowicz H."/>
        </authorList>
    </citation>
    <scope>NUCLEOTIDE SEQUENCE [LARGE SCALE GENOMIC DNA]</scope>
    <source>
        <strain evidence="3 4">DSM 27063</strain>
    </source>
</reference>
<dbReference type="SUPFAM" id="SSF51735">
    <property type="entry name" value="NAD(P)-binding Rossmann-fold domains"/>
    <property type="match status" value="1"/>
</dbReference>
<feature type="domain" description="Gfo/Idh/MocA-like oxidoreductase bacterial type C-terminal" evidence="2">
    <location>
        <begin position="203"/>
        <end position="428"/>
    </location>
</feature>
<proteinExistence type="predicted"/>
<evidence type="ECO:0000259" key="1">
    <source>
        <dbReference type="Pfam" id="PF01408"/>
    </source>
</evidence>
<name>A0A1M6IIL5_9BACT</name>